<gene>
    <name evidence="2" type="ORF">H8S62_10880</name>
</gene>
<dbReference type="EMBL" id="JACOPQ010000008">
    <property type="protein sequence ID" value="MBC5737509.1"/>
    <property type="molecule type" value="Genomic_DNA"/>
</dbReference>
<accession>A0A8J6MDD3</accession>
<keyword evidence="1" id="KW-0472">Membrane</keyword>
<protein>
    <submittedName>
        <fullName evidence="2">Uncharacterized protein</fullName>
    </submittedName>
</protein>
<proteinExistence type="predicted"/>
<evidence type="ECO:0000313" key="2">
    <source>
        <dbReference type="EMBL" id="MBC5737509.1"/>
    </source>
</evidence>
<dbReference type="AlphaFoldDB" id="A0A8J6MDD3"/>
<organism evidence="2 3">
    <name type="scientific">Lawsonibacter faecis</name>
    <dbReference type="NCBI Taxonomy" id="2763052"/>
    <lineage>
        <taxon>Bacteria</taxon>
        <taxon>Bacillati</taxon>
        <taxon>Bacillota</taxon>
        <taxon>Clostridia</taxon>
        <taxon>Eubacteriales</taxon>
        <taxon>Oscillospiraceae</taxon>
        <taxon>Lawsonibacter</taxon>
    </lineage>
</organism>
<feature type="transmembrane region" description="Helical" evidence="1">
    <location>
        <begin position="12"/>
        <end position="29"/>
    </location>
</feature>
<evidence type="ECO:0000313" key="3">
    <source>
        <dbReference type="Proteomes" id="UP000607645"/>
    </source>
</evidence>
<dbReference type="Proteomes" id="UP000607645">
    <property type="component" value="Unassembled WGS sequence"/>
</dbReference>
<evidence type="ECO:0000256" key="1">
    <source>
        <dbReference type="SAM" id="Phobius"/>
    </source>
</evidence>
<keyword evidence="3" id="KW-1185">Reference proteome</keyword>
<name>A0A8J6MDD3_9FIRM</name>
<feature type="transmembrane region" description="Helical" evidence="1">
    <location>
        <begin position="35"/>
        <end position="56"/>
    </location>
</feature>
<sequence>MKVKKFWSTQFLFSWVVLVVCLLAGIVILEQGMFTAGVALVAGGMVLEVVSAILMWKNFRCPNCRRSLNRRMLDSGSMAVGMIRCPHCGATMPLE</sequence>
<keyword evidence="1" id="KW-1133">Transmembrane helix</keyword>
<keyword evidence="1" id="KW-0812">Transmembrane</keyword>
<dbReference type="RefSeq" id="WP_155151981.1">
    <property type="nucleotide sequence ID" value="NZ_JACOPQ010000008.1"/>
</dbReference>
<reference evidence="2" key="1">
    <citation type="submission" date="2020-08" db="EMBL/GenBank/DDBJ databases">
        <title>Genome public.</title>
        <authorList>
            <person name="Liu C."/>
            <person name="Sun Q."/>
        </authorList>
    </citation>
    <scope>NUCLEOTIDE SEQUENCE</scope>
    <source>
        <strain evidence="2">NSJ-52</strain>
    </source>
</reference>
<comment type="caution">
    <text evidence="2">The sequence shown here is derived from an EMBL/GenBank/DDBJ whole genome shotgun (WGS) entry which is preliminary data.</text>
</comment>